<feature type="transmembrane region" description="Helical" evidence="1">
    <location>
        <begin position="25"/>
        <end position="45"/>
    </location>
</feature>
<name>A0A168P1P8_9BACL</name>
<reference evidence="2 3" key="1">
    <citation type="submission" date="2016-03" db="EMBL/GenBank/DDBJ databases">
        <title>Draft genome sequence of Paenibacillus glacialis DSM 22343.</title>
        <authorList>
            <person name="Shin S.-K."/>
            <person name="Yi H."/>
        </authorList>
    </citation>
    <scope>NUCLEOTIDE SEQUENCE [LARGE SCALE GENOMIC DNA]</scope>
    <source>
        <strain evidence="2 3">DSM 22343</strain>
    </source>
</reference>
<comment type="caution">
    <text evidence="2">The sequence shown here is derived from an EMBL/GenBank/DDBJ whole genome shotgun (WGS) entry which is preliminary data.</text>
</comment>
<dbReference type="Proteomes" id="UP000076967">
    <property type="component" value="Unassembled WGS sequence"/>
</dbReference>
<feature type="transmembrane region" description="Helical" evidence="1">
    <location>
        <begin position="57"/>
        <end position="76"/>
    </location>
</feature>
<evidence type="ECO:0000256" key="1">
    <source>
        <dbReference type="SAM" id="Phobius"/>
    </source>
</evidence>
<evidence type="ECO:0008006" key="4">
    <source>
        <dbReference type="Google" id="ProtNLM"/>
    </source>
</evidence>
<accession>A0A168P1P8</accession>
<evidence type="ECO:0000313" key="2">
    <source>
        <dbReference type="EMBL" id="OAB46302.1"/>
    </source>
</evidence>
<protein>
    <recommendedName>
        <fullName evidence="4">DUF2933 domain-containing protein</fullName>
    </recommendedName>
</protein>
<dbReference type="RefSeq" id="WP_068528252.1">
    <property type="nucleotide sequence ID" value="NZ_LVJH01000002.1"/>
</dbReference>
<evidence type="ECO:0000313" key="3">
    <source>
        <dbReference type="Proteomes" id="UP000076967"/>
    </source>
</evidence>
<dbReference type="EMBL" id="LVJH01000002">
    <property type="protein sequence ID" value="OAB46302.1"/>
    <property type="molecule type" value="Genomic_DNA"/>
</dbReference>
<dbReference type="STRING" id="494026.PGLA_02680"/>
<proteinExistence type="predicted"/>
<sequence length="80" mass="9026">MSCCGNHDRDQDKGNMHHSHASKKLNWMMIVCCGLPIVLTVVLLLVNAYTGSSTNPLLYILLLICPLSHVLMMPFMKRKQ</sequence>
<dbReference type="AlphaFoldDB" id="A0A168P1P8"/>
<keyword evidence="1" id="KW-1133">Transmembrane helix</keyword>
<keyword evidence="3" id="KW-1185">Reference proteome</keyword>
<gene>
    <name evidence="2" type="ORF">PGLA_02680</name>
</gene>
<keyword evidence="1" id="KW-0472">Membrane</keyword>
<keyword evidence="1" id="KW-0812">Transmembrane</keyword>
<organism evidence="2 3">
    <name type="scientific">Paenibacillus glacialis</name>
    <dbReference type="NCBI Taxonomy" id="494026"/>
    <lineage>
        <taxon>Bacteria</taxon>
        <taxon>Bacillati</taxon>
        <taxon>Bacillota</taxon>
        <taxon>Bacilli</taxon>
        <taxon>Bacillales</taxon>
        <taxon>Paenibacillaceae</taxon>
        <taxon>Paenibacillus</taxon>
    </lineage>
</organism>
<dbReference type="OrthoDB" id="2989509at2"/>